<comment type="caution">
    <text evidence="3">The sequence shown here is derived from an EMBL/GenBank/DDBJ whole genome shotgun (WGS) entry which is preliminary data.</text>
</comment>
<dbReference type="EMBL" id="MU857605">
    <property type="protein sequence ID" value="KAK4251444.1"/>
    <property type="molecule type" value="Genomic_DNA"/>
</dbReference>
<evidence type="ECO:0000256" key="1">
    <source>
        <dbReference type="SAM" id="MobiDB-lite"/>
    </source>
</evidence>
<organism evidence="3 4">
    <name type="scientific">Corynascus novoguineensis</name>
    <dbReference type="NCBI Taxonomy" id="1126955"/>
    <lineage>
        <taxon>Eukaryota</taxon>
        <taxon>Fungi</taxon>
        <taxon>Dikarya</taxon>
        <taxon>Ascomycota</taxon>
        <taxon>Pezizomycotina</taxon>
        <taxon>Sordariomycetes</taxon>
        <taxon>Sordariomycetidae</taxon>
        <taxon>Sordariales</taxon>
        <taxon>Chaetomiaceae</taxon>
        <taxon>Corynascus</taxon>
    </lineage>
</organism>
<evidence type="ECO:0000313" key="4">
    <source>
        <dbReference type="Proteomes" id="UP001303647"/>
    </source>
</evidence>
<accession>A0AAN7CZY0</accession>
<feature type="compositionally biased region" description="Polar residues" evidence="1">
    <location>
        <begin position="222"/>
        <end position="238"/>
    </location>
</feature>
<reference evidence="3" key="1">
    <citation type="journal article" date="2023" name="Mol. Phylogenet. Evol.">
        <title>Genome-scale phylogeny and comparative genomics of the fungal order Sordariales.</title>
        <authorList>
            <person name="Hensen N."/>
            <person name="Bonometti L."/>
            <person name="Westerberg I."/>
            <person name="Brannstrom I.O."/>
            <person name="Guillou S."/>
            <person name="Cros-Aarteil S."/>
            <person name="Calhoun S."/>
            <person name="Haridas S."/>
            <person name="Kuo A."/>
            <person name="Mondo S."/>
            <person name="Pangilinan J."/>
            <person name="Riley R."/>
            <person name="LaButti K."/>
            <person name="Andreopoulos B."/>
            <person name="Lipzen A."/>
            <person name="Chen C."/>
            <person name="Yan M."/>
            <person name="Daum C."/>
            <person name="Ng V."/>
            <person name="Clum A."/>
            <person name="Steindorff A."/>
            <person name="Ohm R.A."/>
            <person name="Martin F."/>
            <person name="Silar P."/>
            <person name="Natvig D.O."/>
            <person name="Lalanne C."/>
            <person name="Gautier V."/>
            <person name="Ament-Velasquez S.L."/>
            <person name="Kruys A."/>
            <person name="Hutchinson M.I."/>
            <person name="Powell A.J."/>
            <person name="Barry K."/>
            <person name="Miller A.N."/>
            <person name="Grigoriev I.V."/>
            <person name="Debuchy R."/>
            <person name="Gladieux P."/>
            <person name="Hiltunen Thoren M."/>
            <person name="Johannesson H."/>
        </authorList>
    </citation>
    <scope>NUCLEOTIDE SEQUENCE</scope>
    <source>
        <strain evidence="3">CBS 359.72</strain>
    </source>
</reference>
<dbReference type="AlphaFoldDB" id="A0AAN7CZY0"/>
<keyword evidence="2" id="KW-1133">Transmembrane helix</keyword>
<dbReference type="PANTHER" id="PTHR37048:SF2">
    <property type="entry name" value="QUESTIONABLE PROTEIN"/>
    <property type="match status" value="1"/>
</dbReference>
<feature type="compositionally biased region" description="Low complexity" evidence="1">
    <location>
        <begin position="198"/>
        <end position="221"/>
    </location>
</feature>
<name>A0AAN7CZY0_9PEZI</name>
<feature type="transmembrane region" description="Helical" evidence="2">
    <location>
        <begin position="341"/>
        <end position="366"/>
    </location>
</feature>
<reference evidence="3" key="2">
    <citation type="submission" date="2023-05" db="EMBL/GenBank/DDBJ databases">
        <authorList>
            <consortium name="Lawrence Berkeley National Laboratory"/>
            <person name="Steindorff A."/>
            <person name="Hensen N."/>
            <person name="Bonometti L."/>
            <person name="Westerberg I."/>
            <person name="Brannstrom I.O."/>
            <person name="Guillou S."/>
            <person name="Cros-Aarteil S."/>
            <person name="Calhoun S."/>
            <person name="Haridas S."/>
            <person name="Kuo A."/>
            <person name="Mondo S."/>
            <person name="Pangilinan J."/>
            <person name="Riley R."/>
            <person name="Labutti K."/>
            <person name="Andreopoulos B."/>
            <person name="Lipzen A."/>
            <person name="Chen C."/>
            <person name="Yanf M."/>
            <person name="Daum C."/>
            <person name="Ng V."/>
            <person name="Clum A."/>
            <person name="Ohm R."/>
            <person name="Martin F."/>
            <person name="Silar P."/>
            <person name="Natvig D."/>
            <person name="Lalanne C."/>
            <person name="Gautier V."/>
            <person name="Ament-Velasquez S.L."/>
            <person name="Kruys A."/>
            <person name="Hutchinson M.I."/>
            <person name="Powell A.J."/>
            <person name="Barry K."/>
            <person name="Miller A.N."/>
            <person name="Grigoriev I.V."/>
            <person name="Debuchy R."/>
            <person name="Gladieux P."/>
            <person name="Thoren M.H."/>
            <person name="Johannesson H."/>
        </authorList>
    </citation>
    <scope>NUCLEOTIDE SEQUENCE</scope>
    <source>
        <strain evidence="3">CBS 359.72</strain>
    </source>
</reference>
<keyword evidence="2" id="KW-0472">Membrane</keyword>
<keyword evidence="2" id="KW-0812">Transmembrane</keyword>
<keyword evidence="4" id="KW-1185">Reference proteome</keyword>
<proteinExistence type="predicted"/>
<gene>
    <name evidence="3" type="ORF">C7999DRAFT_27860</name>
</gene>
<protein>
    <submittedName>
        <fullName evidence="3">Uncharacterized protein</fullName>
    </submittedName>
</protein>
<dbReference type="Proteomes" id="UP001303647">
    <property type="component" value="Unassembled WGS sequence"/>
</dbReference>
<evidence type="ECO:0000256" key="2">
    <source>
        <dbReference type="SAM" id="Phobius"/>
    </source>
</evidence>
<evidence type="ECO:0000313" key="3">
    <source>
        <dbReference type="EMBL" id="KAK4251444.1"/>
    </source>
</evidence>
<sequence>MKPTNLAGLIQWLPPLEQLPDHSRIRSKCYNHPVVILSPRESCKGEVVVLILTSFGGKDIADSETNERLRRAYLPIHPTRRHAEAVALLHLKKRRELRKKSYANTRQQHTIPFSILRPYTWENPSTRYALTADSYRVLIDHAKFVLVSPAGPLSTPPSTNVNRPAGGDTAATARTSTTISTTTTTTTRTTTVACPLLSATTQTGTSSSSSRSSSRAQPTPSYGTISPSSPGPSFQSRVTAPPGCSYGATHGHRLHAPATNSLHHDTLSPFAVPSSSGYHNPLSQPARQHDAASASVLGPLLPLHHNTYASNNISQARPRAARENAATGNGGGSSGFTLSRIWRWITCLVALAALAGVLCVSGSWWWPASGRTALFKMLLRRGGNGGSAFR</sequence>
<feature type="region of interest" description="Disordered" evidence="1">
    <location>
        <begin position="150"/>
        <end position="267"/>
    </location>
</feature>
<feature type="compositionally biased region" description="Low complexity" evidence="1">
    <location>
        <begin position="169"/>
        <end position="191"/>
    </location>
</feature>
<dbReference type="PANTHER" id="PTHR37048">
    <property type="entry name" value="QUESTIONABLE PROTEIN"/>
    <property type="match status" value="1"/>
</dbReference>